<comment type="caution">
    <text evidence="2">The sequence shown here is derived from an EMBL/GenBank/DDBJ whole genome shotgun (WGS) entry which is preliminary data.</text>
</comment>
<dbReference type="GO" id="GO:0016887">
    <property type="term" value="F:ATP hydrolysis activity"/>
    <property type="evidence" value="ECO:0007669"/>
    <property type="project" value="InterPro"/>
</dbReference>
<protein>
    <recommendedName>
        <fullName evidence="1">ABC transporter domain-containing protein</fullName>
    </recommendedName>
</protein>
<gene>
    <name evidence="2" type="ORF">KCU98_g18853</name>
</gene>
<dbReference type="InterPro" id="IPR003439">
    <property type="entry name" value="ABC_transporter-like_ATP-bd"/>
</dbReference>
<dbReference type="SUPFAM" id="SSF52540">
    <property type="entry name" value="P-loop containing nucleoside triphosphate hydrolases"/>
    <property type="match status" value="1"/>
</dbReference>
<evidence type="ECO:0000259" key="1">
    <source>
        <dbReference type="Pfam" id="PF00005"/>
    </source>
</evidence>
<keyword evidence="3" id="KW-1185">Reference proteome</keyword>
<evidence type="ECO:0000313" key="2">
    <source>
        <dbReference type="EMBL" id="KAG9941885.1"/>
    </source>
</evidence>
<dbReference type="Proteomes" id="UP000729357">
    <property type="component" value="Unassembled WGS sequence"/>
</dbReference>
<dbReference type="Pfam" id="PF00005">
    <property type="entry name" value="ABC_tran"/>
    <property type="match status" value="1"/>
</dbReference>
<evidence type="ECO:0000313" key="3">
    <source>
        <dbReference type="Proteomes" id="UP000729357"/>
    </source>
</evidence>
<dbReference type="PANTHER" id="PTHR24221">
    <property type="entry name" value="ATP-BINDING CASSETTE SUB-FAMILY B"/>
    <property type="match status" value="1"/>
</dbReference>
<dbReference type="GO" id="GO:0042626">
    <property type="term" value="F:ATPase-coupled transmembrane transporter activity"/>
    <property type="evidence" value="ECO:0007669"/>
    <property type="project" value="TreeGrafter"/>
</dbReference>
<name>A0A9P8F5L6_AURME</name>
<dbReference type="Gene3D" id="3.40.50.300">
    <property type="entry name" value="P-loop containing nucleotide triphosphate hydrolases"/>
    <property type="match status" value="1"/>
</dbReference>
<organism evidence="2 3">
    <name type="scientific">Aureobasidium melanogenum</name>
    <name type="common">Aureobasidium pullulans var. melanogenum</name>
    <dbReference type="NCBI Taxonomy" id="46634"/>
    <lineage>
        <taxon>Eukaryota</taxon>
        <taxon>Fungi</taxon>
        <taxon>Dikarya</taxon>
        <taxon>Ascomycota</taxon>
        <taxon>Pezizomycotina</taxon>
        <taxon>Dothideomycetes</taxon>
        <taxon>Dothideomycetidae</taxon>
        <taxon>Dothideales</taxon>
        <taxon>Saccotheciaceae</taxon>
        <taxon>Aureobasidium</taxon>
    </lineage>
</organism>
<dbReference type="EMBL" id="JAHFXS010005200">
    <property type="protein sequence ID" value="KAG9941885.1"/>
    <property type="molecule type" value="Genomic_DNA"/>
</dbReference>
<reference evidence="2" key="2">
    <citation type="submission" date="2021-08" db="EMBL/GenBank/DDBJ databases">
        <authorList>
            <person name="Gostincar C."/>
            <person name="Sun X."/>
            <person name="Song Z."/>
            <person name="Gunde-Cimerman N."/>
        </authorList>
    </citation>
    <scope>NUCLEOTIDE SEQUENCE</scope>
    <source>
        <strain evidence="2">EXF-9298</strain>
    </source>
</reference>
<feature type="non-terminal residue" evidence="2">
    <location>
        <position position="167"/>
    </location>
</feature>
<dbReference type="InterPro" id="IPR027417">
    <property type="entry name" value="P-loop_NTPase"/>
</dbReference>
<dbReference type="AlphaFoldDB" id="A0A9P8F5L6"/>
<accession>A0A9P8F5L6</accession>
<dbReference type="InterPro" id="IPR039421">
    <property type="entry name" value="Type_1_exporter"/>
</dbReference>
<feature type="domain" description="ABC transporter" evidence="1">
    <location>
        <begin position="24"/>
        <end position="63"/>
    </location>
</feature>
<reference evidence="2" key="1">
    <citation type="journal article" date="2021" name="J Fungi (Basel)">
        <title>Virulence traits and population genomics of the black yeast Aureobasidium melanogenum.</title>
        <authorList>
            <person name="Cernosa A."/>
            <person name="Sun X."/>
            <person name="Gostincar C."/>
            <person name="Fang C."/>
            <person name="Gunde-Cimerman N."/>
            <person name="Song Z."/>
        </authorList>
    </citation>
    <scope>NUCLEOTIDE SEQUENCE</scope>
    <source>
        <strain evidence="2">EXF-9298</strain>
    </source>
</reference>
<dbReference type="GO" id="GO:0005524">
    <property type="term" value="F:ATP binding"/>
    <property type="evidence" value="ECO:0007669"/>
    <property type="project" value="InterPro"/>
</dbReference>
<proteinExistence type="predicted"/>
<dbReference type="GO" id="GO:0016020">
    <property type="term" value="C:membrane"/>
    <property type="evidence" value="ECO:0007669"/>
    <property type="project" value="TreeGrafter"/>
</dbReference>
<sequence>MASVRRAAAAAGIDGFIMSLSQGYETLVGEGGTGLSGGQAQRLAIARALVRRPAVMILDEATSALDVESSSLVRDTIQGLVERDGTGMTVIIITHSKDMMSIAKNIIMLSQGQVVERGSYEGLLRKKGEFYHLLRGGEWTEEPDIGDDIAVHGLSGAIDWTKGKARP</sequence>
<dbReference type="PANTHER" id="PTHR24221:SF288">
    <property type="entry name" value="P-LOOP CONTAINING NUCLEOSIDE TRIPHOSPHATE HYDROLASE PROTEIN"/>
    <property type="match status" value="1"/>
</dbReference>